<accession>A0AA43TW85</accession>
<feature type="region of interest" description="Disordered" evidence="1">
    <location>
        <begin position="134"/>
        <end position="153"/>
    </location>
</feature>
<evidence type="ECO:0000256" key="1">
    <source>
        <dbReference type="SAM" id="MobiDB-lite"/>
    </source>
</evidence>
<feature type="compositionally biased region" description="Polar residues" evidence="1">
    <location>
        <begin position="215"/>
        <end position="225"/>
    </location>
</feature>
<evidence type="ECO:0000313" key="3">
    <source>
        <dbReference type="Proteomes" id="UP001161017"/>
    </source>
</evidence>
<dbReference type="EMBL" id="JAPUFD010000008">
    <property type="protein sequence ID" value="MDI1488820.1"/>
    <property type="molecule type" value="Genomic_DNA"/>
</dbReference>
<sequence>MPWAGRGSGRSDPASYDSNVIQTSSIAAGTESILHRARTSPNIKNGFGNVVYRFAGVAGKVWQDWSSTFRGFYAGGGQGYRLDARDGQALDPYKTLEKMGHDEVWRSTEFIPPTPGGFPQEDFIADYMCQDHIQEERRPTKRSRTDGKTTAGWVMVASTASSRDNSPSRTSHRKVPQNSPAHSRTTPNSLMRKTMTPMSNNPQRGSARSPRRTGDSASFASSRSPGTMAATPVSPSTRDMQRRAARIKRTEAEEAANLKRFNQQLKAMIREGKEALGATFEIEDVLSD</sequence>
<proteinExistence type="predicted"/>
<feature type="region of interest" description="Disordered" evidence="1">
    <location>
        <begin position="158"/>
        <end position="241"/>
    </location>
</feature>
<reference evidence="2" key="1">
    <citation type="journal article" date="2023" name="Genome Biol. Evol.">
        <title>First Whole Genome Sequence and Flow Cytometry Genome Size Data for the Lichen-Forming Fungus Ramalina farinacea (Ascomycota).</title>
        <authorList>
            <person name="Llewellyn T."/>
            <person name="Mian S."/>
            <person name="Hill R."/>
            <person name="Leitch I.J."/>
            <person name="Gaya E."/>
        </authorList>
    </citation>
    <scope>NUCLEOTIDE SEQUENCE</scope>
    <source>
        <strain evidence="2">LIQ254RAFAR</strain>
    </source>
</reference>
<feature type="compositionally biased region" description="Polar residues" evidence="1">
    <location>
        <begin position="158"/>
        <end position="169"/>
    </location>
</feature>
<comment type="caution">
    <text evidence="2">The sequence shown here is derived from an EMBL/GenBank/DDBJ whole genome shotgun (WGS) entry which is preliminary data.</text>
</comment>
<feature type="compositionally biased region" description="Polar residues" evidence="1">
    <location>
        <begin position="176"/>
        <end position="206"/>
    </location>
</feature>
<name>A0AA43TW85_9LECA</name>
<protein>
    <submittedName>
        <fullName evidence="2">Uncharacterized protein</fullName>
    </submittedName>
</protein>
<organism evidence="2 3">
    <name type="scientific">Ramalina farinacea</name>
    <dbReference type="NCBI Taxonomy" id="258253"/>
    <lineage>
        <taxon>Eukaryota</taxon>
        <taxon>Fungi</taxon>
        <taxon>Dikarya</taxon>
        <taxon>Ascomycota</taxon>
        <taxon>Pezizomycotina</taxon>
        <taxon>Lecanoromycetes</taxon>
        <taxon>OSLEUM clade</taxon>
        <taxon>Lecanoromycetidae</taxon>
        <taxon>Lecanorales</taxon>
        <taxon>Lecanorineae</taxon>
        <taxon>Ramalinaceae</taxon>
        <taxon>Ramalina</taxon>
    </lineage>
</organism>
<keyword evidence="3" id="KW-1185">Reference proteome</keyword>
<evidence type="ECO:0000313" key="2">
    <source>
        <dbReference type="EMBL" id="MDI1488820.1"/>
    </source>
</evidence>
<feature type="compositionally biased region" description="Basic and acidic residues" evidence="1">
    <location>
        <begin position="134"/>
        <end position="147"/>
    </location>
</feature>
<dbReference type="AlphaFoldDB" id="A0AA43TW85"/>
<gene>
    <name evidence="2" type="ORF">OHK93_008096</name>
</gene>
<dbReference type="Proteomes" id="UP001161017">
    <property type="component" value="Unassembled WGS sequence"/>
</dbReference>